<accession>A0A6J8EYX0</accession>
<protein>
    <submittedName>
        <fullName evidence="2">Uncharacterized protein</fullName>
    </submittedName>
</protein>
<reference evidence="2 3" key="1">
    <citation type="submission" date="2020-06" db="EMBL/GenBank/DDBJ databases">
        <authorList>
            <person name="Li R."/>
            <person name="Bekaert M."/>
        </authorList>
    </citation>
    <scope>NUCLEOTIDE SEQUENCE [LARGE SCALE GENOMIC DNA]</scope>
    <source>
        <strain evidence="3">wild</strain>
    </source>
</reference>
<dbReference type="AlphaFoldDB" id="A0A6J8EYX0"/>
<proteinExistence type="predicted"/>
<keyword evidence="1" id="KW-0732">Signal</keyword>
<evidence type="ECO:0000256" key="1">
    <source>
        <dbReference type="SAM" id="SignalP"/>
    </source>
</evidence>
<name>A0A6J8EYX0_MYTCO</name>
<sequence length="195" mass="22395">MKLVWCVLVLCILSTSYGTALPEEDDLESINDIDESELGETYHKRAALLDEDDLESINDIDESELGETDQKRTALTDEDDLDEINNIDERDLEENDHKIEKRWGKVRLTKIVLKKLAKELRRNGSVARRAVKRLESWTGGRLSANKITNVIEEVADRLNRYETATCNFFAGVAARLRIPRWIGYKICQLAIYLLL</sequence>
<evidence type="ECO:0000313" key="3">
    <source>
        <dbReference type="Proteomes" id="UP000507470"/>
    </source>
</evidence>
<feature type="signal peptide" evidence="1">
    <location>
        <begin position="1"/>
        <end position="20"/>
    </location>
</feature>
<evidence type="ECO:0000313" key="2">
    <source>
        <dbReference type="EMBL" id="CAC5424705.1"/>
    </source>
</evidence>
<organism evidence="2 3">
    <name type="scientific">Mytilus coruscus</name>
    <name type="common">Sea mussel</name>
    <dbReference type="NCBI Taxonomy" id="42192"/>
    <lineage>
        <taxon>Eukaryota</taxon>
        <taxon>Metazoa</taxon>
        <taxon>Spiralia</taxon>
        <taxon>Lophotrochozoa</taxon>
        <taxon>Mollusca</taxon>
        <taxon>Bivalvia</taxon>
        <taxon>Autobranchia</taxon>
        <taxon>Pteriomorphia</taxon>
        <taxon>Mytilida</taxon>
        <taxon>Mytiloidea</taxon>
        <taxon>Mytilidae</taxon>
        <taxon>Mytilinae</taxon>
        <taxon>Mytilus</taxon>
    </lineage>
</organism>
<dbReference type="Proteomes" id="UP000507470">
    <property type="component" value="Unassembled WGS sequence"/>
</dbReference>
<feature type="chain" id="PRO_5026988847" evidence="1">
    <location>
        <begin position="21"/>
        <end position="195"/>
    </location>
</feature>
<dbReference type="OrthoDB" id="6091663at2759"/>
<keyword evidence="3" id="KW-1185">Reference proteome</keyword>
<gene>
    <name evidence="2" type="ORF">MCOR_56582</name>
</gene>
<dbReference type="EMBL" id="CACVKT020010052">
    <property type="protein sequence ID" value="CAC5424705.1"/>
    <property type="molecule type" value="Genomic_DNA"/>
</dbReference>